<feature type="domain" description="Reverse transcriptase" evidence="3">
    <location>
        <begin position="13"/>
        <end position="64"/>
    </location>
</feature>
<dbReference type="PANTHER" id="PTHR34047:SF8">
    <property type="entry name" value="PROTEIN YKFC"/>
    <property type="match status" value="1"/>
</dbReference>
<gene>
    <name evidence="4" type="ORF">L490_5296</name>
</gene>
<name>A0ABR4RF69_BORBO</name>
<keyword evidence="4" id="KW-0548">Nucleotidyltransferase</keyword>
<keyword evidence="4" id="KW-0808">Transferase</keyword>
<evidence type="ECO:0000313" key="5">
    <source>
        <dbReference type="Proteomes" id="UP000025756"/>
    </source>
</evidence>
<dbReference type="CDD" id="cd01651">
    <property type="entry name" value="RT_G2_intron"/>
    <property type="match status" value="1"/>
</dbReference>
<accession>A0ABR4RF69</accession>
<keyword evidence="4" id="KW-0695">RNA-directed DNA polymerase</keyword>
<comment type="similarity">
    <text evidence="1">Belongs to the bacterial reverse transcriptase family.</text>
</comment>
<comment type="caution">
    <text evidence="4">The sequence shown here is derived from an EMBL/GenBank/DDBJ whole genome shotgun (WGS) entry which is preliminary data.</text>
</comment>
<evidence type="ECO:0000256" key="1">
    <source>
        <dbReference type="ARBA" id="ARBA00034120"/>
    </source>
</evidence>
<keyword evidence="5" id="KW-1185">Reference proteome</keyword>
<feature type="region of interest" description="Disordered" evidence="2">
    <location>
        <begin position="1"/>
        <end position="22"/>
    </location>
</feature>
<dbReference type="InterPro" id="IPR051083">
    <property type="entry name" value="GrpII_Intron_Splice-Mob/Def"/>
</dbReference>
<dbReference type="PANTHER" id="PTHR34047">
    <property type="entry name" value="NUCLEAR INTRON MATURASE 1, MITOCHONDRIAL-RELATED"/>
    <property type="match status" value="1"/>
</dbReference>
<sequence length="72" mass="7940">SRTARKKPPLFRVPKPGGGTRELGIPTVVDRLIQQALLQVLQPLIDPTFSEHSYGFRPGRSAHQALEAGRQP</sequence>
<protein>
    <submittedName>
        <fullName evidence="4">RNA-directed DNA polymerase domain protein</fullName>
    </submittedName>
</protein>
<dbReference type="Proteomes" id="UP000025756">
    <property type="component" value="Unassembled WGS sequence"/>
</dbReference>
<evidence type="ECO:0000256" key="2">
    <source>
        <dbReference type="SAM" id="MobiDB-lite"/>
    </source>
</evidence>
<proteinExistence type="inferred from homology"/>
<dbReference type="Pfam" id="PF00078">
    <property type="entry name" value="RVT_1"/>
    <property type="match status" value="1"/>
</dbReference>
<dbReference type="GO" id="GO:0003964">
    <property type="term" value="F:RNA-directed DNA polymerase activity"/>
    <property type="evidence" value="ECO:0007669"/>
    <property type="project" value="UniProtKB-KW"/>
</dbReference>
<evidence type="ECO:0000313" key="4">
    <source>
        <dbReference type="EMBL" id="KCV34434.1"/>
    </source>
</evidence>
<feature type="non-terminal residue" evidence="4">
    <location>
        <position position="1"/>
    </location>
</feature>
<dbReference type="EMBL" id="JGWH01000097">
    <property type="protein sequence ID" value="KCV34434.1"/>
    <property type="molecule type" value="Genomic_DNA"/>
</dbReference>
<dbReference type="InterPro" id="IPR000477">
    <property type="entry name" value="RT_dom"/>
</dbReference>
<reference evidence="4 5" key="1">
    <citation type="submission" date="2014-03" db="EMBL/GenBank/DDBJ databases">
        <title>Genome sequence of Bordetella bronchiseptica.</title>
        <authorList>
            <person name="Harvill E."/>
            <person name="Goodfield L.L."/>
            <person name="Ivanov Y.V."/>
            <person name="Meyer J.A."/>
            <person name="Muse S.J."/>
            <person name="Jacobs N."/>
            <person name="Bendor L."/>
            <person name="Smallridge W.E."/>
            <person name="Brinkac L.M."/>
            <person name="Sanka R."/>
            <person name="Kim M."/>
            <person name="Losada L."/>
        </authorList>
    </citation>
    <scope>NUCLEOTIDE SEQUENCE [LARGE SCALE GENOMIC DNA]</scope>
    <source>
        <strain evidence="4 5">00-P-2796</strain>
    </source>
</reference>
<dbReference type="InterPro" id="IPR043502">
    <property type="entry name" value="DNA/RNA_pol_sf"/>
</dbReference>
<dbReference type="SUPFAM" id="SSF56672">
    <property type="entry name" value="DNA/RNA polymerases"/>
    <property type="match status" value="1"/>
</dbReference>
<evidence type="ECO:0000259" key="3">
    <source>
        <dbReference type="Pfam" id="PF00078"/>
    </source>
</evidence>
<organism evidence="4 5">
    <name type="scientific">Bordetella bronchiseptica 00-P-2796</name>
    <dbReference type="NCBI Taxonomy" id="1331199"/>
    <lineage>
        <taxon>Bacteria</taxon>
        <taxon>Pseudomonadati</taxon>
        <taxon>Pseudomonadota</taxon>
        <taxon>Betaproteobacteria</taxon>
        <taxon>Burkholderiales</taxon>
        <taxon>Alcaligenaceae</taxon>
        <taxon>Bordetella</taxon>
    </lineage>
</organism>